<dbReference type="Pfam" id="PF22673">
    <property type="entry name" value="MCP-like_PDC_1"/>
    <property type="match status" value="1"/>
</dbReference>
<reference evidence="10 11" key="1">
    <citation type="submission" date="2017-10" db="EMBL/GenBank/DDBJ databases">
        <title>Whole genome sequencing of members of genus Pseudoxanthomonas.</title>
        <authorList>
            <person name="Kumar S."/>
            <person name="Bansal K."/>
            <person name="Kaur A."/>
            <person name="Patil P."/>
            <person name="Sharma S."/>
            <person name="Patil P.B."/>
        </authorList>
    </citation>
    <scope>NUCLEOTIDE SEQUENCE [LARGE SCALE GENOMIC DNA]</scope>
    <source>
        <strain evidence="10 11">DSM 17801</strain>
    </source>
</reference>
<organism evidence="10 11">
    <name type="scientific">Pseudoxanthomonas daejeonensis</name>
    <dbReference type="NCBI Taxonomy" id="266062"/>
    <lineage>
        <taxon>Bacteria</taxon>
        <taxon>Pseudomonadati</taxon>
        <taxon>Pseudomonadota</taxon>
        <taxon>Gammaproteobacteria</taxon>
        <taxon>Lysobacterales</taxon>
        <taxon>Lysobacteraceae</taxon>
        <taxon>Pseudoxanthomonas</taxon>
    </lineage>
</organism>
<evidence type="ECO:0000256" key="3">
    <source>
        <dbReference type="ARBA" id="ARBA00022679"/>
    </source>
</evidence>
<evidence type="ECO:0000313" key="10">
    <source>
        <dbReference type="EMBL" id="KAF1695047.1"/>
    </source>
</evidence>
<dbReference type="CDD" id="cd12913">
    <property type="entry name" value="PDC1_MCP_like"/>
    <property type="match status" value="1"/>
</dbReference>
<dbReference type="SUPFAM" id="SSF55874">
    <property type="entry name" value="ATPase domain of HSP90 chaperone/DNA topoisomerase II/histidine kinase"/>
    <property type="match status" value="1"/>
</dbReference>
<keyword evidence="4" id="KW-0418">Kinase</keyword>
<evidence type="ECO:0000259" key="8">
    <source>
        <dbReference type="PROSITE" id="PS50885"/>
    </source>
</evidence>
<dbReference type="PROSITE" id="PS50885">
    <property type="entry name" value="HAMP"/>
    <property type="match status" value="1"/>
</dbReference>
<evidence type="ECO:0000256" key="5">
    <source>
        <dbReference type="ARBA" id="ARBA00022801"/>
    </source>
</evidence>
<keyword evidence="5" id="KW-0378">Hydrolase</keyword>
<evidence type="ECO:0000256" key="1">
    <source>
        <dbReference type="ARBA" id="ARBA00004370"/>
    </source>
</evidence>
<dbReference type="Gene3D" id="3.30.450.20">
    <property type="entry name" value="PAS domain"/>
    <property type="match status" value="1"/>
</dbReference>
<evidence type="ECO:0000313" key="11">
    <source>
        <dbReference type="Proteomes" id="UP000788419"/>
    </source>
</evidence>
<evidence type="ECO:0000256" key="2">
    <source>
        <dbReference type="ARBA" id="ARBA00022553"/>
    </source>
</evidence>
<dbReference type="Gene3D" id="3.60.40.10">
    <property type="entry name" value="PPM-type phosphatase domain"/>
    <property type="match status" value="1"/>
</dbReference>
<dbReference type="PROSITE" id="PS51746">
    <property type="entry name" value="PPM_2"/>
    <property type="match status" value="1"/>
</dbReference>
<gene>
    <name evidence="10" type="ORF">CSC65_07470</name>
</gene>
<keyword evidence="7" id="KW-0812">Transmembrane</keyword>
<dbReference type="InterPro" id="IPR003594">
    <property type="entry name" value="HATPase_dom"/>
</dbReference>
<feature type="domain" description="PPM-type phosphatase" evidence="9">
    <location>
        <begin position="425"/>
        <end position="643"/>
    </location>
</feature>
<dbReference type="InterPro" id="IPR001932">
    <property type="entry name" value="PPM-type_phosphatase-like_dom"/>
</dbReference>
<evidence type="ECO:0000259" key="9">
    <source>
        <dbReference type="PROSITE" id="PS51746"/>
    </source>
</evidence>
<dbReference type="PANTHER" id="PTHR43156">
    <property type="entry name" value="STAGE II SPORULATION PROTEIN E-RELATED"/>
    <property type="match status" value="1"/>
</dbReference>
<keyword evidence="3" id="KW-0808">Transferase</keyword>
<dbReference type="InterPro" id="IPR036890">
    <property type="entry name" value="HATPase_C_sf"/>
</dbReference>
<keyword evidence="11" id="KW-1185">Reference proteome</keyword>
<evidence type="ECO:0000256" key="7">
    <source>
        <dbReference type="SAM" id="Phobius"/>
    </source>
</evidence>
<dbReference type="InterPro" id="IPR036457">
    <property type="entry name" value="PPM-type-like_dom_sf"/>
</dbReference>
<dbReference type="RefSeq" id="WP_162409956.1">
    <property type="nucleotide sequence ID" value="NZ_PDWN01000006.1"/>
</dbReference>
<protein>
    <submittedName>
        <fullName evidence="10">IcfG protein</fullName>
    </submittedName>
</protein>
<dbReference type="Gene3D" id="3.30.565.10">
    <property type="entry name" value="Histidine kinase-like ATPase, C-terminal domain"/>
    <property type="match status" value="1"/>
</dbReference>
<evidence type="ECO:0000256" key="4">
    <source>
        <dbReference type="ARBA" id="ARBA00022777"/>
    </source>
</evidence>
<dbReference type="CDD" id="cd16936">
    <property type="entry name" value="HATPase_RsbW-like"/>
    <property type="match status" value="1"/>
</dbReference>
<name>A0ABQ6Z8H7_9GAMM</name>
<dbReference type="EMBL" id="PDWN01000006">
    <property type="protein sequence ID" value="KAF1695047.1"/>
    <property type="molecule type" value="Genomic_DNA"/>
</dbReference>
<evidence type="ECO:0000256" key="6">
    <source>
        <dbReference type="SAM" id="Coils"/>
    </source>
</evidence>
<dbReference type="Pfam" id="PF13581">
    <property type="entry name" value="HATPase_c_2"/>
    <property type="match status" value="1"/>
</dbReference>
<feature type="transmembrane region" description="Helical" evidence="7">
    <location>
        <begin position="28"/>
        <end position="51"/>
    </location>
</feature>
<dbReference type="SUPFAM" id="SSF81606">
    <property type="entry name" value="PP2C-like"/>
    <property type="match status" value="1"/>
</dbReference>
<dbReference type="Gene3D" id="6.10.340.10">
    <property type="match status" value="1"/>
</dbReference>
<dbReference type="SMART" id="SM00304">
    <property type="entry name" value="HAMP"/>
    <property type="match status" value="1"/>
</dbReference>
<comment type="caution">
    <text evidence="10">The sequence shown here is derived from an EMBL/GenBank/DDBJ whole genome shotgun (WGS) entry which is preliminary data.</text>
</comment>
<dbReference type="SMART" id="SM00331">
    <property type="entry name" value="PP2C_SIG"/>
    <property type="match status" value="1"/>
</dbReference>
<dbReference type="Pfam" id="PF07228">
    <property type="entry name" value="SpoIIE"/>
    <property type="match status" value="1"/>
</dbReference>
<accession>A0ABQ6Z8H7</accession>
<comment type="subcellular location">
    <subcellularLocation>
        <location evidence="1">Membrane</location>
    </subcellularLocation>
</comment>
<feature type="domain" description="HAMP" evidence="8">
    <location>
        <begin position="338"/>
        <end position="391"/>
    </location>
</feature>
<dbReference type="InterPro" id="IPR052016">
    <property type="entry name" value="Bact_Sigma-Reg"/>
</dbReference>
<dbReference type="PANTHER" id="PTHR43156:SF2">
    <property type="entry name" value="STAGE II SPORULATION PROTEIN E"/>
    <property type="match status" value="1"/>
</dbReference>
<keyword evidence="6" id="KW-0175">Coiled coil</keyword>
<proteinExistence type="predicted"/>
<dbReference type="SUPFAM" id="SSF158472">
    <property type="entry name" value="HAMP domain-like"/>
    <property type="match status" value="1"/>
</dbReference>
<keyword evidence="2" id="KW-0597">Phosphoprotein</keyword>
<keyword evidence="7" id="KW-1133">Transmembrane helix</keyword>
<sequence>MSHDAADMPNAAATPETVRWYHSLRTRIALWSGLTTLLFLLGVTLATAWYLRREILDSAQRDTRASTIEAAGRLEDELRTLTLATHNLARLVSRAGLADAQLRHAQVAVLESVPGTAGVLVIVEPAGPHAPAYARYARIDGRQRDLVADGYDYRAQAWYRRTVGGDAGWWSEPYLNQTAGAVWMATYNVPLQPASRGMASLDLQLDDIVAPVESLAHLPGVRVTLVAPEGTVAFSTIPDIALRDTLQEYITRAGRNDLQWAADAARQRRPSHLSHQDAETGQLRFTAVEPVGDSGWVLLVGQTYDPVIARFDRALLLLVGISLVLALLGTFLVRKVGKQISRPVEELTRSAVQAIAGEEDIPLAQQQRRDEVGVLARTLERARVSIRRQLREIEQMGAARQKLESELSIARDIQRAMLPQGRTIDSGHEHLQAQALLEPAKAVGGDFYNFIERGDGELWFVIGDVSDKGVPAALFMARAVTMLEVAIQTAATPSHALAEGSRRLERGNETCMFATVLCGRIDVRSGDLWLASAGHEPPLLLHGDGRVQLIALENGPPLGFEVSDDFPLWRGSLAPGDCLLAYTDGVTEAFDLGNQAYGMERLQAVVRAGVGAAETCAQVLADVQLFVGEAPPSDDTTILALSRTHDLDNPGAEAHAVGAKGETSVHMSVAHTSHDVLRMTNAIDALLARHGASMAAMHDARLIVEEVACNAVEHAVAPDAPLEMHARVDGRQLWLEFRDRGQPFDPTARSAPDLDAEIGEREIGGLGVFLVQELADRIEYQRIDDCNVLRITLRLDAAHDMESRA</sequence>
<feature type="transmembrane region" description="Helical" evidence="7">
    <location>
        <begin position="314"/>
        <end position="333"/>
    </location>
</feature>
<dbReference type="InterPro" id="IPR003660">
    <property type="entry name" value="HAMP_dom"/>
</dbReference>
<feature type="coiled-coil region" evidence="6">
    <location>
        <begin position="376"/>
        <end position="406"/>
    </location>
</feature>
<dbReference type="Proteomes" id="UP000788419">
    <property type="component" value="Unassembled WGS sequence"/>
</dbReference>
<keyword evidence="7" id="KW-0472">Membrane</keyword>